<comment type="similarity">
    <text evidence="1">Belongs to the ABC transporter superfamily.</text>
</comment>
<protein>
    <submittedName>
        <fullName evidence="11">Multiple monosaccharide ABC transporter ATP-binding protein</fullName>
    </submittedName>
</protein>
<evidence type="ECO:0000313" key="11">
    <source>
        <dbReference type="EMBL" id="MFC5068633.1"/>
    </source>
</evidence>
<proteinExistence type="inferred from homology"/>
<evidence type="ECO:0000256" key="3">
    <source>
        <dbReference type="ARBA" id="ARBA00022475"/>
    </source>
</evidence>
<sequence>MDAILEMRGISKSFTGVKALNDVNLFVRPGEIHALVGENGAGKSTLMKVLSGVYPHGSYEGDIVYEGEERRFRTLNDSEALGIIIIHQELALIPLMSIAENIFLANPPSRFGIIDRTEVHRRSKELLAKVGLDEAPDTLITNIGVGKQQLVEIAKALSKKVRLLILDEPTASLNERDSQALLDLLVEFRRQGISSILISHKLNEISRVADRITVLRDGRTIGMLDTHEEPVEEDRIIRMMVDRDLEHRYPEHTPKIGETILTVEDWSVYHPIHTDRQVIRNVNFHVKRGEIVGVAGLMGAGRTEFAMSLFGHSYGRRISGRVTLEGQEIDVSTVTRAIDAGLAYVTEDRKQLGLLLEEDIRKNITLANLDDVSNRSVLDDIRELTVASDYRKRMRIRSADVYQEAGKLSGGNQQKVVLSKWLFTDPKVLILDEPTRGIDVGAKYEIYAIINELADSGRGVIVISSEMPELLGICDRICVMDHGMFVGEFAAAEATQEKIMRSIMRKGGLQ</sequence>
<dbReference type="PANTHER" id="PTHR43790">
    <property type="entry name" value="CARBOHYDRATE TRANSPORT ATP-BINDING PROTEIN MG119-RELATED"/>
    <property type="match status" value="1"/>
</dbReference>
<evidence type="ECO:0000256" key="4">
    <source>
        <dbReference type="ARBA" id="ARBA00022597"/>
    </source>
</evidence>
<gene>
    <name evidence="11" type="primary">mmsA</name>
    <name evidence="11" type="ORF">ACFPFW_11495</name>
</gene>
<dbReference type="InterPro" id="IPR053466">
    <property type="entry name" value="L-arabinose_ABC_transporter"/>
</dbReference>
<dbReference type="PROSITE" id="PS50893">
    <property type="entry name" value="ABC_TRANSPORTER_2"/>
    <property type="match status" value="2"/>
</dbReference>
<dbReference type="InterPro" id="IPR003439">
    <property type="entry name" value="ABC_transporter-like_ATP-bd"/>
</dbReference>
<evidence type="ECO:0000256" key="2">
    <source>
        <dbReference type="ARBA" id="ARBA00022448"/>
    </source>
</evidence>
<keyword evidence="9" id="KW-0472">Membrane</keyword>
<dbReference type="Proteomes" id="UP001595796">
    <property type="component" value="Unassembled WGS sequence"/>
</dbReference>
<evidence type="ECO:0000256" key="1">
    <source>
        <dbReference type="ARBA" id="ARBA00005417"/>
    </source>
</evidence>
<dbReference type="SMART" id="SM00382">
    <property type="entry name" value="AAA"/>
    <property type="match status" value="2"/>
</dbReference>
<reference evidence="12" key="1">
    <citation type="journal article" date="2019" name="Int. J. Syst. Evol. Microbiol.">
        <title>The Global Catalogue of Microorganisms (GCM) 10K type strain sequencing project: providing services to taxonomists for standard genome sequencing and annotation.</title>
        <authorList>
            <consortium name="The Broad Institute Genomics Platform"/>
            <consortium name="The Broad Institute Genome Sequencing Center for Infectious Disease"/>
            <person name="Wu L."/>
            <person name="Ma J."/>
        </authorList>
    </citation>
    <scope>NUCLEOTIDE SEQUENCE [LARGE SCALE GENOMIC DNA]</scope>
    <source>
        <strain evidence="12">CGMCC 1.16444</strain>
    </source>
</reference>
<dbReference type="InterPro" id="IPR003593">
    <property type="entry name" value="AAA+_ATPase"/>
</dbReference>
<dbReference type="InterPro" id="IPR017871">
    <property type="entry name" value="ABC_transporter-like_CS"/>
</dbReference>
<accession>A0ABV9Z175</accession>
<dbReference type="NCBIfam" id="NF040905">
    <property type="entry name" value="GguA"/>
    <property type="match status" value="1"/>
</dbReference>
<evidence type="ECO:0000313" key="12">
    <source>
        <dbReference type="Proteomes" id="UP001595796"/>
    </source>
</evidence>
<dbReference type="SUPFAM" id="SSF52540">
    <property type="entry name" value="P-loop containing nucleoside triphosphate hydrolases"/>
    <property type="match status" value="2"/>
</dbReference>
<evidence type="ECO:0000256" key="8">
    <source>
        <dbReference type="ARBA" id="ARBA00022967"/>
    </source>
</evidence>
<evidence type="ECO:0000256" key="7">
    <source>
        <dbReference type="ARBA" id="ARBA00022840"/>
    </source>
</evidence>
<dbReference type="CDD" id="cd03215">
    <property type="entry name" value="ABC_Carb_Monos_II"/>
    <property type="match status" value="1"/>
</dbReference>
<evidence type="ECO:0000259" key="10">
    <source>
        <dbReference type="PROSITE" id="PS50893"/>
    </source>
</evidence>
<name>A0ABV9Z175_9HYPH</name>
<keyword evidence="12" id="KW-1185">Reference proteome</keyword>
<comment type="caution">
    <text evidence="11">The sequence shown here is derived from an EMBL/GenBank/DDBJ whole genome shotgun (WGS) entry which is preliminary data.</text>
</comment>
<evidence type="ECO:0000256" key="6">
    <source>
        <dbReference type="ARBA" id="ARBA00022741"/>
    </source>
</evidence>
<evidence type="ECO:0000256" key="5">
    <source>
        <dbReference type="ARBA" id="ARBA00022737"/>
    </source>
</evidence>
<dbReference type="Pfam" id="PF00005">
    <property type="entry name" value="ABC_tran"/>
    <property type="match status" value="2"/>
</dbReference>
<keyword evidence="6" id="KW-0547">Nucleotide-binding</keyword>
<dbReference type="RefSeq" id="WP_114956163.1">
    <property type="nucleotide sequence ID" value="NZ_JBHSJF010000006.1"/>
</dbReference>
<evidence type="ECO:0000256" key="9">
    <source>
        <dbReference type="ARBA" id="ARBA00023136"/>
    </source>
</evidence>
<feature type="domain" description="ABC transporter" evidence="10">
    <location>
        <begin position="261"/>
        <end position="507"/>
    </location>
</feature>
<dbReference type="CDD" id="cd03216">
    <property type="entry name" value="ABC_Carb_Monos_I"/>
    <property type="match status" value="1"/>
</dbReference>
<keyword evidence="4" id="KW-0762">Sugar transport</keyword>
<dbReference type="InterPro" id="IPR027417">
    <property type="entry name" value="P-loop_NTPase"/>
</dbReference>
<dbReference type="Gene3D" id="3.40.50.300">
    <property type="entry name" value="P-loop containing nucleotide triphosphate hydrolases"/>
    <property type="match status" value="2"/>
</dbReference>
<feature type="domain" description="ABC transporter" evidence="10">
    <location>
        <begin position="5"/>
        <end position="242"/>
    </location>
</feature>
<dbReference type="InterPro" id="IPR050107">
    <property type="entry name" value="ABC_carbohydrate_import_ATPase"/>
</dbReference>
<keyword evidence="5" id="KW-0677">Repeat</keyword>
<organism evidence="11 12">
    <name type="scientific">Flaviflagellibacter deserti</name>
    <dbReference type="NCBI Taxonomy" id="2267266"/>
    <lineage>
        <taxon>Bacteria</taxon>
        <taxon>Pseudomonadati</taxon>
        <taxon>Pseudomonadota</taxon>
        <taxon>Alphaproteobacteria</taxon>
        <taxon>Hyphomicrobiales</taxon>
        <taxon>Flaviflagellibacter</taxon>
    </lineage>
</organism>
<dbReference type="EMBL" id="JBHSJF010000006">
    <property type="protein sequence ID" value="MFC5068633.1"/>
    <property type="molecule type" value="Genomic_DNA"/>
</dbReference>
<dbReference type="GO" id="GO:0005524">
    <property type="term" value="F:ATP binding"/>
    <property type="evidence" value="ECO:0007669"/>
    <property type="project" value="UniProtKB-KW"/>
</dbReference>
<keyword evidence="7 11" id="KW-0067">ATP-binding</keyword>
<keyword evidence="8" id="KW-1278">Translocase</keyword>
<dbReference type="PROSITE" id="PS00211">
    <property type="entry name" value="ABC_TRANSPORTER_1"/>
    <property type="match status" value="1"/>
</dbReference>
<dbReference type="PANTHER" id="PTHR43790:SF1">
    <property type="entry name" value="XYLOSE IMPORT ATP-BINDING PROTEIN XYLG"/>
    <property type="match status" value="1"/>
</dbReference>
<keyword evidence="2" id="KW-0813">Transport</keyword>
<keyword evidence="3" id="KW-1003">Cell membrane</keyword>